<keyword evidence="2" id="KW-1185">Reference proteome</keyword>
<comment type="caution">
    <text evidence="1">The sequence shown here is derived from an EMBL/GenBank/DDBJ whole genome shotgun (WGS) entry which is preliminary data.</text>
</comment>
<dbReference type="AlphaFoldDB" id="A0A9P4M1P6"/>
<dbReference type="OrthoDB" id="1907495at2759"/>
<reference evidence="1" key="1">
    <citation type="journal article" date="2020" name="Stud. Mycol.">
        <title>101 Dothideomycetes genomes: a test case for predicting lifestyles and emergence of pathogens.</title>
        <authorList>
            <person name="Haridas S."/>
            <person name="Albert R."/>
            <person name="Binder M."/>
            <person name="Bloem J."/>
            <person name="Labutti K."/>
            <person name="Salamov A."/>
            <person name="Andreopoulos B."/>
            <person name="Baker S."/>
            <person name="Barry K."/>
            <person name="Bills G."/>
            <person name="Bluhm B."/>
            <person name="Cannon C."/>
            <person name="Castanera R."/>
            <person name="Culley D."/>
            <person name="Daum C."/>
            <person name="Ezra D."/>
            <person name="Gonzalez J."/>
            <person name="Henrissat B."/>
            <person name="Kuo A."/>
            <person name="Liang C."/>
            <person name="Lipzen A."/>
            <person name="Lutzoni F."/>
            <person name="Magnuson J."/>
            <person name="Mondo S."/>
            <person name="Nolan M."/>
            <person name="Ohm R."/>
            <person name="Pangilinan J."/>
            <person name="Park H.-J."/>
            <person name="Ramirez L."/>
            <person name="Alfaro M."/>
            <person name="Sun H."/>
            <person name="Tritt A."/>
            <person name="Yoshinaga Y."/>
            <person name="Zwiers L.-H."/>
            <person name="Turgeon B."/>
            <person name="Goodwin S."/>
            <person name="Spatafora J."/>
            <person name="Crous P."/>
            <person name="Grigoriev I."/>
        </authorList>
    </citation>
    <scope>NUCLEOTIDE SEQUENCE</scope>
    <source>
        <strain evidence="1">CBS 121410</strain>
    </source>
</reference>
<proteinExistence type="predicted"/>
<evidence type="ECO:0000313" key="1">
    <source>
        <dbReference type="EMBL" id="KAF2090129.1"/>
    </source>
</evidence>
<sequence length="109" mass="12391">MESLNHLQAEWATLYRERLPQLAKARDPAQPRWPVWLDHCFARIVLDNAVGRDRPWMEAVRAPATKNMSEQQLLEAIALAKDIANGTANLEHLDRRSLGLRGKSGPKNK</sequence>
<protein>
    <submittedName>
        <fullName evidence="1">Uncharacterized protein</fullName>
    </submittedName>
</protein>
<accession>A0A9P4M1P6</accession>
<feature type="non-terminal residue" evidence="1">
    <location>
        <position position="109"/>
    </location>
</feature>
<dbReference type="Proteomes" id="UP000799776">
    <property type="component" value="Unassembled WGS sequence"/>
</dbReference>
<name>A0A9P4M1P6_9PEZI</name>
<organism evidence="1 2">
    <name type="scientific">Saccharata proteae CBS 121410</name>
    <dbReference type="NCBI Taxonomy" id="1314787"/>
    <lineage>
        <taxon>Eukaryota</taxon>
        <taxon>Fungi</taxon>
        <taxon>Dikarya</taxon>
        <taxon>Ascomycota</taxon>
        <taxon>Pezizomycotina</taxon>
        <taxon>Dothideomycetes</taxon>
        <taxon>Dothideomycetes incertae sedis</taxon>
        <taxon>Botryosphaeriales</taxon>
        <taxon>Saccharataceae</taxon>
        <taxon>Saccharata</taxon>
    </lineage>
</organism>
<evidence type="ECO:0000313" key="2">
    <source>
        <dbReference type="Proteomes" id="UP000799776"/>
    </source>
</evidence>
<gene>
    <name evidence="1" type="ORF">K490DRAFT_17751</name>
</gene>
<dbReference type="EMBL" id="ML978713">
    <property type="protein sequence ID" value="KAF2090129.1"/>
    <property type="molecule type" value="Genomic_DNA"/>
</dbReference>